<keyword evidence="3" id="KW-1185">Reference proteome</keyword>
<name>A0AAN6GQF1_9BASI</name>
<feature type="chain" id="PRO_5043034501" evidence="1">
    <location>
        <begin position="20"/>
        <end position="391"/>
    </location>
</feature>
<keyword evidence="1" id="KW-0732">Signal</keyword>
<dbReference type="EMBL" id="JAPDMZ010000135">
    <property type="protein sequence ID" value="KAK0548452.1"/>
    <property type="molecule type" value="Genomic_DNA"/>
</dbReference>
<evidence type="ECO:0000256" key="1">
    <source>
        <dbReference type="SAM" id="SignalP"/>
    </source>
</evidence>
<organism evidence="2 3">
    <name type="scientific">Tilletia horrida</name>
    <dbReference type="NCBI Taxonomy" id="155126"/>
    <lineage>
        <taxon>Eukaryota</taxon>
        <taxon>Fungi</taxon>
        <taxon>Dikarya</taxon>
        <taxon>Basidiomycota</taxon>
        <taxon>Ustilaginomycotina</taxon>
        <taxon>Exobasidiomycetes</taxon>
        <taxon>Tilletiales</taxon>
        <taxon>Tilletiaceae</taxon>
        <taxon>Tilletia</taxon>
    </lineage>
</organism>
<dbReference type="InterPro" id="IPR016024">
    <property type="entry name" value="ARM-type_fold"/>
</dbReference>
<dbReference type="SUPFAM" id="SSF48371">
    <property type="entry name" value="ARM repeat"/>
    <property type="match status" value="1"/>
</dbReference>
<feature type="signal peptide" evidence="1">
    <location>
        <begin position="1"/>
        <end position="19"/>
    </location>
</feature>
<proteinExistence type="predicted"/>
<evidence type="ECO:0000313" key="3">
    <source>
        <dbReference type="Proteomes" id="UP001176517"/>
    </source>
</evidence>
<evidence type="ECO:0000313" key="2">
    <source>
        <dbReference type="EMBL" id="KAK0548452.1"/>
    </source>
</evidence>
<protein>
    <submittedName>
        <fullName evidence="2">Uncharacterized protein</fullName>
    </submittedName>
</protein>
<sequence>MQFRYSVLALALAAGAVGASQVATPESNAIAQRDASVLTNMNAVPLARAVNGKIHSKLSSIAGHAASQIRADAKRFKALNGQKTVSKPAAKAAVNAFASHLTTVGTQLSHLAAESKSAAHSRDLIERRDLLETIISDLVSGLDAVVPEVIDLLKTLLNNLGLGGISDLVDALTPALDSVKTAIETLLTNVGNALGPILDPILEPITTLLNSLLGGGAPAPAKRAVALSPATAASINKIQTIRAGLAADRLQTHKLKLQKNVSLGEAKALVGSITSHARAAKSALDAIQQNAATSRDLAARATPDLATAVAGLISDLNNLLPGVESLLTDLTTNLGLDAVTQLIQELEPVLQSLLTAVENVVQKLANALSPIVDPLLAILANLLNGLGNILG</sequence>
<accession>A0AAN6GQF1</accession>
<comment type="caution">
    <text evidence="2">The sequence shown here is derived from an EMBL/GenBank/DDBJ whole genome shotgun (WGS) entry which is preliminary data.</text>
</comment>
<dbReference type="AlphaFoldDB" id="A0AAN6GQF1"/>
<reference evidence="2" key="1">
    <citation type="journal article" date="2023" name="PhytoFront">
        <title>Draft Genome Resources of Seven Strains of Tilletia horrida, Causal Agent of Kernel Smut of Rice.</title>
        <authorList>
            <person name="Khanal S."/>
            <person name="Antony Babu S."/>
            <person name="Zhou X.G."/>
        </authorList>
    </citation>
    <scope>NUCLEOTIDE SEQUENCE</scope>
    <source>
        <strain evidence="2">TX6</strain>
    </source>
</reference>
<dbReference type="Proteomes" id="UP001176517">
    <property type="component" value="Unassembled WGS sequence"/>
</dbReference>
<gene>
    <name evidence="2" type="ORF">OC846_004463</name>
</gene>